<proteinExistence type="predicted"/>
<accession>A0A8S0TQ21</accession>
<dbReference type="Gramene" id="OE9A015903T1">
    <property type="protein sequence ID" value="OE9A015903C1"/>
    <property type="gene ID" value="OE9A015903"/>
</dbReference>
<comment type="caution">
    <text evidence="1">The sequence shown here is derived from an EMBL/GenBank/DDBJ whole genome shotgun (WGS) entry which is preliminary data.</text>
</comment>
<keyword evidence="2" id="KW-1185">Reference proteome</keyword>
<evidence type="ECO:0000313" key="2">
    <source>
        <dbReference type="Proteomes" id="UP000594638"/>
    </source>
</evidence>
<dbReference type="EMBL" id="CACTIH010007272">
    <property type="protein sequence ID" value="CAA3007301.1"/>
    <property type="molecule type" value="Genomic_DNA"/>
</dbReference>
<sequence>MALSIAPTIPATTVNSSQTVATHVAPINSTPPIISTIVPQIITSPPLDLSTDAPTRVDKQTLSVVTLALSPVA</sequence>
<dbReference type="AlphaFoldDB" id="A0A8S0TQ21"/>
<organism evidence="1 2">
    <name type="scientific">Olea europaea subsp. europaea</name>
    <dbReference type="NCBI Taxonomy" id="158383"/>
    <lineage>
        <taxon>Eukaryota</taxon>
        <taxon>Viridiplantae</taxon>
        <taxon>Streptophyta</taxon>
        <taxon>Embryophyta</taxon>
        <taxon>Tracheophyta</taxon>
        <taxon>Spermatophyta</taxon>
        <taxon>Magnoliopsida</taxon>
        <taxon>eudicotyledons</taxon>
        <taxon>Gunneridae</taxon>
        <taxon>Pentapetalae</taxon>
        <taxon>asterids</taxon>
        <taxon>lamiids</taxon>
        <taxon>Lamiales</taxon>
        <taxon>Oleaceae</taxon>
        <taxon>Oleeae</taxon>
        <taxon>Olea</taxon>
    </lineage>
</organism>
<gene>
    <name evidence="1" type="ORF">OLEA9_A015903</name>
</gene>
<dbReference type="Proteomes" id="UP000594638">
    <property type="component" value="Unassembled WGS sequence"/>
</dbReference>
<name>A0A8S0TQ21_OLEEU</name>
<protein>
    <submittedName>
        <fullName evidence="1">Uncharacterized protein</fullName>
    </submittedName>
</protein>
<reference evidence="1 2" key="1">
    <citation type="submission" date="2019-12" db="EMBL/GenBank/DDBJ databases">
        <authorList>
            <person name="Alioto T."/>
            <person name="Alioto T."/>
            <person name="Gomez Garrido J."/>
        </authorList>
    </citation>
    <scope>NUCLEOTIDE SEQUENCE [LARGE SCALE GENOMIC DNA]</scope>
</reference>
<evidence type="ECO:0000313" key="1">
    <source>
        <dbReference type="EMBL" id="CAA3007301.1"/>
    </source>
</evidence>